<dbReference type="Proteomes" id="UP000824540">
    <property type="component" value="Unassembled WGS sequence"/>
</dbReference>
<keyword evidence="2" id="KW-1185">Reference proteome</keyword>
<reference evidence="1" key="1">
    <citation type="thesis" date="2021" institute="BYU ScholarsArchive" country="Provo, UT, USA">
        <title>Applications of and Algorithms for Genome Assembly and Genomic Analyses with an Emphasis on Marine Teleosts.</title>
        <authorList>
            <person name="Pickett B.D."/>
        </authorList>
    </citation>
    <scope>NUCLEOTIDE SEQUENCE</scope>
    <source>
        <strain evidence="1">HI-2016</strain>
    </source>
</reference>
<evidence type="ECO:0000313" key="2">
    <source>
        <dbReference type="Proteomes" id="UP000824540"/>
    </source>
</evidence>
<proteinExistence type="predicted"/>
<dbReference type="EMBL" id="JAFBMS010000034">
    <property type="protein sequence ID" value="KAG9341517.1"/>
    <property type="molecule type" value="Genomic_DNA"/>
</dbReference>
<accession>A0A8T2NYQ1</accession>
<evidence type="ECO:0000313" key="1">
    <source>
        <dbReference type="EMBL" id="KAG9341517.1"/>
    </source>
</evidence>
<protein>
    <submittedName>
        <fullName evidence="1">Uncharacterized protein</fullName>
    </submittedName>
</protein>
<comment type="caution">
    <text evidence="1">The sequence shown here is derived from an EMBL/GenBank/DDBJ whole genome shotgun (WGS) entry which is preliminary data.</text>
</comment>
<organism evidence="1 2">
    <name type="scientific">Albula glossodonta</name>
    <name type="common">roundjaw bonefish</name>
    <dbReference type="NCBI Taxonomy" id="121402"/>
    <lineage>
        <taxon>Eukaryota</taxon>
        <taxon>Metazoa</taxon>
        <taxon>Chordata</taxon>
        <taxon>Craniata</taxon>
        <taxon>Vertebrata</taxon>
        <taxon>Euteleostomi</taxon>
        <taxon>Actinopterygii</taxon>
        <taxon>Neopterygii</taxon>
        <taxon>Teleostei</taxon>
        <taxon>Albuliformes</taxon>
        <taxon>Albulidae</taxon>
        <taxon>Albula</taxon>
    </lineage>
</organism>
<dbReference type="AlphaFoldDB" id="A0A8T2NYQ1"/>
<sequence length="101" mass="11429">MRVKNKAVFQTFILEEGTGRAGKRSSGRSLLHPCDSLTWVFAGSSVRAELKLQQAKGVRRLFPQRAITLYNREPPVKSLQNLDYKAVTTSAFFTECEFSFL</sequence>
<gene>
    <name evidence="1" type="ORF">JZ751_019022</name>
</gene>
<name>A0A8T2NYQ1_9TELE</name>